<dbReference type="Gene3D" id="6.10.140.2220">
    <property type="match status" value="1"/>
</dbReference>
<comment type="caution">
    <text evidence="6">The sequence shown here is derived from an EMBL/GenBank/DDBJ whole genome shotgun (WGS) entry which is preliminary data.</text>
</comment>
<keyword evidence="1" id="KW-0479">Metal-binding</keyword>
<evidence type="ECO:0000256" key="2">
    <source>
        <dbReference type="ARBA" id="ARBA00022771"/>
    </source>
</evidence>
<dbReference type="Proteomes" id="UP000284706">
    <property type="component" value="Unassembled WGS sequence"/>
</dbReference>
<keyword evidence="2 4" id="KW-0863">Zinc-finger</keyword>
<dbReference type="InParanoid" id="A0A409W8X7"/>
<evidence type="ECO:0000313" key="6">
    <source>
        <dbReference type="EMBL" id="PPQ74967.1"/>
    </source>
</evidence>
<dbReference type="PROSITE" id="PS50865">
    <property type="entry name" value="ZF_MYND_2"/>
    <property type="match status" value="1"/>
</dbReference>
<sequence length="400" mass="45490">MSTPTSRDLAPKKGCLLPTCTPSPSSRTLQRCSGCKAVAYCSQEHQLADWAAHKPFCDNLRKLQRALDREERKLLRSTDMFRTSSHADIFTNPRKVGHFWGLLETRDYMRARNQVFWALLRDCDALLGQKLAAQHGWDMLRLCTSDNLGVRNVLPGILVQIGEDQKAFDLCRYWVDYYFRPPSSSDEDEDEDEDAIPEEEVVERYLRPEFVNRDLFENIPEEWLTSRYGPPVSHIVPITLLKIRAYVDLDVLTRHFGEDVSVSALSSLDPAALQEVSSQRPFGISGCILRRAASANSPSSARDERSLKTLRAILSTQLTPLLELIKKRNQWFLAALLCTCAPGVADPEGRTLERYLKARPDYYSPTSEEEAQLLVQYNWKSWVGDGEVLAEVRRRVGTGH</sequence>
<dbReference type="InterPro" id="IPR002893">
    <property type="entry name" value="Znf_MYND"/>
</dbReference>
<feature type="domain" description="MYND-type" evidence="5">
    <location>
        <begin position="20"/>
        <end position="57"/>
    </location>
</feature>
<dbReference type="GO" id="GO:0008270">
    <property type="term" value="F:zinc ion binding"/>
    <property type="evidence" value="ECO:0007669"/>
    <property type="project" value="UniProtKB-KW"/>
</dbReference>
<keyword evidence="3" id="KW-0862">Zinc</keyword>
<evidence type="ECO:0000256" key="1">
    <source>
        <dbReference type="ARBA" id="ARBA00022723"/>
    </source>
</evidence>
<dbReference type="EMBL" id="NHYE01005299">
    <property type="protein sequence ID" value="PPQ74967.1"/>
    <property type="molecule type" value="Genomic_DNA"/>
</dbReference>
<evidence type="ECO:0000259" key="5">
    <source>
        <dbReference type="PROSITE" id="PS50865"/>
    </source>
</evidence>
<dbReference type="SUPFAM" id="SSF144232">
    <property type="entry name" value="HIT/MYND zinc finger-like"/>
    <property type="match status" value="1"/>
</dbReference>
<organism evidence="6 7">
    <name type="scientific">Gymnopilus dilepis</name>
    <dbReference type="NCBI Taxonomy" id="231916"/>
    <lineage>
        <taxon>Eukaryota</taxon>
        <taxon>Fungi</taxon>
        <taxon>Dikarya</taxon>
        <taxon>Basidiomycota</taxon>
        <taxon>Agaricomycotina</taxon>
        <taxon>Agaricomycetes</taxon>
        <taxon>Agaricomycetidae</taxon>
        <taxon>Agaricales</taxon>
        <taxon>Agaricineae</taxon>
        <taxon>Hymenogastraceae</taxon>
        <taxon>Gymnopilus</taxon>
    </lineage>
</organism>
<evidence type="ECO:0000256" key="4">
    <source>
        <dbReference type="PROSITE-ProRule" id="PRU00134"/>
    </source>
</evidence>
<evidence type="ECO:0000313" key="7">
    <source>
        <dbReference type="Proteomes" id="UP000284706"/>
    </source>
</evidence>
<gene>
    <name evidence="6" type="ORF">CVT26_011685</name>
</gene>
<dbReference type="OrthoDB" id="2880862at2759"/>
<proteinExistence type="predicted"/>
<name>A0A409W8X7_9AGAR</name>
<protein>
    <recommendedName>
        <fullName evidence="5">MYND-type domain-containing protein</fullName>
    </recommendedName>
</protein>
<keyword evidence="7" id="KW-1185">Reference proteome</keyword>
<evidence type="ECO:0000256" key="3">
    <source>
        <dbReference type="ARBA" id="ARBA00022833"/>
    </source>
</evidence>
<dbReference type="Pfam" id="PF01753">
    <property type="entry name" value="zf-MYND"/>
    <property type="match status" value="1"/>
</dbReference>
<accession>A0A409W8X7</accession>
<reference evidence="6 7" key="1">
    <citation type="journal article" date="2018" name="Evol. Lett.">
        <title>Horizontal gene cluster transfer increased hallucinogenic mushroom diversity.</title>
        <authorList>
            <person name="Reynolds H.T."/>
            <person name="Vijayakumar V."/>
            <person name="Gluck-Thaler E."/>
            <person name="Korotkin H.B."/>
            <person name="Matheny P.B."/>
            <person name="Slot J.C."/>
        </authorList>
    </citation>
    <scope>NUCLEOTIDE SEQUENCE [LARGE SCALE GENOMIC DNA]</scope>
    <source>
        <strain evidence="6 7">SRW20</strain>
    </source>
</reference>
<dbReference type="AlphaFoldDB" id="A0A409W8X7"/>